<accession>A0A1I5K5S2</accession>
<feature type="region of interest" description="Disordered" evidence="1">
    <location>
        <begin position="1028"/>
        <end position="1073"/>
    </location>
</feature>
<feature type="domain" description="DUF7507" evidence="3">
    <location>
        <begin position="536"/>
        <end position="630"/>
    </location>
</feature>
<feature type="domain" description="DUF7507" evidence="3">
    <location>
        <begin position="1"/>
        <end position="75"/>
    </location>
</feature>
<dbReference type="Pfam" id="PF24346">
    <property type="entry name" value="DUF7507"/>
    <property type="match status" value="11"/>
</dbReference>
<dbReference type="InterPro" id="IPR001434">
    <property type="entry name" value="OmcB-like_DUF11"/>
</dbReference>
<feature type="domain" description="DUF11" evidence="2">
    <location>
        <begin position="1279"/>
        <end position="1396"/>
    </location>
</feature>
<dbReference type="InterPro" id="IPR051172">
    <property type="entry name" value="Chlamydia_OmcB"/>
</dbReference>
<evidence type="ECO:0000313" key="4">
    <source>
        <dbReference type="EMBL" id="SFO79961.1"/>
    </source>
</evidence>
<dbReference type="Pfam" id="PF01345">
    <property type="entry name" value="DUF11"/>
    <property type="match status" value="1"/>
</dbReference>
<feature type="domain" description="DUF7507" evidence="3">
    <location>
        <begin position="960"/>
        <end position="1050"/>
    </location>
</feature>
<dbReference type="Gene3D" id="2.60.40.10">
    <property type="entry name" value="Immunoglobulins"/>
    <property type="match status" value="3"/>
</dbReference>
<name>A0A1I5K5S2_9BACT</name>
<dbReference type="InterPro" id="IPR047589">
    <property type="entry name" value="DUF11_rpt"/>
</dbReference>
<dbReference type="NCBIfam" id="TIGR01451">
    <property type="entry name" value="B_ant_repeat"/>
    <property type="match status" value="11"/>
</dbReference>
<feature type="domain" description="DUF7507" evidence="3">
    <location>
        <begin position="113"/>
        <end position="202"/>
    </location>
</feature>
<feature type="domain" description="DUF7507" evidence="3">
    <location>
        <begin position="1069"/>
        <end position="1165"/>
    </location>
</feature>
<evidence type="ECO:0000259" key="3">
    <source>
        <dbReference type="Pfam" id="PF24346"/>
    </source>
</evidence>
<dbReference type="EMBL" id="FOVW01000018">
    <property type="protein sequence ID" value="SFO79961.1"/>
    <property type="molecule type" value="Genomic_DNA"/>
</dbReference>
<keyword evidence="5" id="KW-1185">Reference proteome</keyword>
<feature type="compositionally biased region" description="Polar residues" evidence="1">
    <location>
        <begin position="1037"/>
        <end position="1047"/>
    </location>
</feature>
<feature type="domain" description="DUF7507" evidence="3">
    <location>
        <begin position="748"/>
        <end position="840"/>
    </location>
</feature>
<organism evidence="4 5">
    <name type="scientific">Algoriphagus ornithinivorans</name>
    <dbReference type="NCBI Taxonomy" id="226506"/>
    <lineage>
        <taxon>Bacteria</taxon>
        <taxon>Pseudomonadati</taxon>
        <taxon>Bacteroidota</taxon>
        <taxon>Cytophagia</taxon>
        <taxon>Cytophagales</taxon>
        <taxon>Cyclobacteriaceae</taxon>
        <taxon>Algoriphagus</taxon>
    </lineage>
</organism>
<reference evidence="5" key="1">
    <citation type="submission" date="2016-10" db="EMBL/GenBank/DDBJ databases">
        <authorList>
            <person name="Varghese N."/>
            <person name="Submissions S."/>
        </authorList>
    </citation>
    <scope>NUCLEOTIDE SEQUENCE [LARGE SCALE GENOMIC DNA]</scope>
    <source>
        <strain evidence="5">DSM 15282</strain>
    </source>
</reference>
<feature type="domain" description="DUF7507" evidence="3">
    <location>
        <begin position="219"/>
        <end position="307"/>
    </location>
</feature>
<feature type="domain" description="DUF7507" evidence="3">
    <location>
        <begin position="325"/>
        <end position="414"/>
    </location>
</feature>
<sequence length="1492" mass="158172">SYTFKVTNTGNVTLSNIVLEDDKVTVSGGPITSLAPGASDATTFTASYVLTQEDIDAGKVLNLAVARGEAPGGDPNDPSDDVTAESTDPTPVSADERDPECPTCTVTILPRTASLSIDKAADKQSISEVGEVITYTLTVTNDGNVTLTDIVVNDPLTGFNATIPSLAPGASEELETSYTVTQEDLDRGFVSNVATATTTYGEEEISAEDEETVVVADMPSLTIDKVADKQSISEVGEVITYTLTVTNDGNVTLTDIVVNDPLTGFNTTISSLAPGASEELETSYTVTQEDLDRGFVRNVATATTTYGEKEISAEDEETVVVADMPSLTIDKVADKQSISEVGEVITYTLTVTNDGNVTLTDIVVNDPLTGFSATISSLAPGASEELETSYTVTQEDLDRGFVRNVATATTTYGEEEISAEDEETVVVADMPSLTIDKVADKQSISEVGEVITYTLTVTNDGNVTLTDIVVNDPLTGFSATISSLAPGASEELETSYTVTQEDLDRGFVRNVATATTTYGEKEISAEDEETVTVSQSPSISIVKTSDVSSVSTVGQVITYTLTVTNTGNVTLTNIVVNDPLTGFTETIPSLNSNQSVTFQTSYTVTAADLNKGSIVNVATATTSFNEQPVTAEDDAIVTVDQNPSISIVKTSDVSSVSTIGQVITYTLTVTNTGNVTLTNIVVNDPLTGFTETIPSLNANQSVTFQTSYTVTAADLNNGSIVNVATASSNFNEQPVTAEDDATVTVDQNPSISIVKTSDVSSVSTVGQVITYTLTVTNTGNVTLTNIVVNDPLTGFTENISSLGQGQSVVFTTTYVVEQGDLDSGSIVNVATASTNFNEQPVNAEDEAIVTVDGNPSILIVKSSDVESVTLADQVITYTLTVTNTGNITLTNVLVNDPLTGFENTISTLAPGQVVEFTTSYTVTQEDIDSGEVENIASVTGNAGVEEVSDTDTLIVPAVQNPDIQIEITDNDAVITEAGQEIPYTITVTNTGNVTLTNVTVVDTKTGLVVNIGTLKPGETKTVETTYPVTQEDVDAGQVTNDASVTGQSPNPGDDDPTDSDSVTTPITPAPGISIVKSSDKSEIRDLGETVTYTLVVTNTGNVTLTNILVSDPLTGLNEVIETLAPGESVTIETSYVVTQEDLDRGSLLNVASVSGETPDGEQIGDEDEVSIGVGIREIIANDDDFGTYFVSYGGRLGNILENDLLDGQRPDPADVDFEFTELDGVIGLLIDENGDLSLIPGVNEAREYTLRYVLREVANPNNSDDAFVVFRLLNDNVNLGVSKEALSDEVFEGDEFEYEIVVVNQGGTDARNVVITDNLPNGVTYLSNRVESNSANVEVNVNVSGSAITWRIPFFPADARIVFRVRVKAGAAGTVTNTVIVGADEDDTDESDNQDSDVTEIRPFHIPNVITPNNDGLNDTFEIQGLNKFVSNRIVIFNRYGDHVLEAENYKNDWNAPGQVAGTYFYVLVTVDSQGREHVFKGWIQVIWQKEL</sequence>
<dbReference type="Pfam" id="PF13585">
    <property type="entry name" value="CHU_C"/>
    <property type="match status" value="1"/>
</dbReference>
<dbReference type="STRING" id="226506.SAMN04488519_1183"/>
<dbReference type="Gene3D" id="2.60.40.740">
    <property type="match status" value="1"/>
</dbReference>
<gene>
    <name evidence="4" type="ORF">SAMN04488519_1183</name>
</gene>
<evidence type="ECO:0000313" key="5">
    <source>
        <dbReference type="Proteomes" id="UP000199564"/>
    </source>
</evidence>
<feature type="domain" description="DUF7507" evidence="3">
    <location>
        <begin position="431"/>
        <end position="519"/>
    </location>
</feature>
<evidence type="ECO:0000259" key="2">
    <source>
        <dbReference type="Pfam" id="PF01345"/>
    </source>
</evidence>
<dbReference type="Proteomes" id="UP000199564">
    <property type="component" value="Unassembled WGS sequence"/>
</dbReference>
<protein>
    <submittedName>
        <fullName evidence="4">Conserved repeat domain-containing protein/gliding motility-associated C-terminal domain-containing protein</fullName>
    </submittedName>
</protein>
<feature type="non-terminal residue" evidence="4">
    <location>
        <position position="1"/>
    </location>
</feature>
<dbReference type="InterPro" id="IPR013783">
    <property type="entry name" value="Ig-like_fold"/>
</dbReference>
<feature type="domain" description="DUF7507" evidence="3">
    <location>
        <begin position="642"/>
        <end position="736"/>
    </location>
</feature>
<evidence type="ECO:0000256" key="1">
    <source>
        <dbReference type="SAM" id="MobiDB-lite"/>
    </source>
</evidence>
<dbReference type="PANTHER" id="PTHR34819:SF3">
    <property type="entry name" value="CELL SURFACE PROTEIN"/>
    <property type="match status" value="1"/>
</dbReference>
<dbReference type="InterPro" id="IPR055354">
    <property type="entry name" value="DUF7507"/>
</dbReference>
<feature type="region of interest" description="Disordered" evidence="1">
    <location>
        <begin position="67"/>
        <end position="102"/>
    </location>
</feature>
<dbReference type="InterPro" id="IPR026341">
    <property type="entry name" value="T9SS_type_B"/>
</dbReference>
<proteinExistence type="predicted"/>
<dbReference type="NCBIfam" id="TIGR04131">
    <property type="entry name" value="Bac_Flav_CTERM"/>
    <property type="match status" value="1"/>
</dbReference>
<dbReference type="PANTHER" id="PTHR34819">
    <property type="entry name" value="LARGE CYSTEINE-RICH PERIPLASMIC PROTEIN OMCB"/>
    <property type="match status" value="1"/>
</dbReference>
<feature type="domain" description="DUF7507" evidence="3">
    <location>
        <begin position="854"/>
        <end position="943"/>
    </location>
</feature>